<dbReference type="RefSeq" id="WP_305733236.1">
    <property type="nucleotide sequence ID" value="NZ_OW150024.1"/>
</dbReference>
<accession>A0ABM9DB71</accession>
<keyword evidence="2" id="KW-1185">Reference proteome</keyword>
<dbReference type="InterPro" id="IPR029033">
    <property type="entry name" value="His_PPase_superfam"/>
</dbReference>
<organism evidence="1 2">
    <name type="scientific">Trichlorobacter ammonificans</name>
    <dbReference type="NCBI Taxonomy" id="2916410"/>
    <lineage>
        <taxon>Bacteria</taxon>
        <taxon>Pseudomonadati</taxon>
        <taxon>Thermodesulfobacteriota</taxon>
        <taxon>Desulfuromonadia</taxon>
        <taxon>Geobacterales</taxon>
        <taxon>Geobacteraceae</taxon>
        <taxon>Trichlorobacter</taxon>
    </lineage>
</organism>
<dbReference type="SMART" id="SM00855">
    <property type="entry name" value="PGAM"/>
    <property type="match status" value="1"/>
</dbReference>
<proteinExistence type="predicted"/>
<name>A0ABM9DB71_9BACT</name>
<evidence type="ECO:0000313" key="2">
    <source>
        <dbReference type="Proteomes" id="UP001295463"/>
    </source>
</evidence>
<dbReference type="Pfam" id="PF00300">
    <property type="entry name" value="His_Phos_1"/>
    <property type="match status" value="1"/>
</dbReference>
<dbReference type="Proteomes" id="UP001295463">
    <property type="component" value="Chromosome"/>
</dbReference>
<dbReference type="InterPro" id="IPR050275">
    <property type="entry name" value="PGM_Phosphatase"/>
</dbReference>
<dbReference type="NCBIfam" id="TIGR00249">
    <property type="entry name" value="sixA"/>
    <property type="match status" value="1"/>
</dbReference>
<dbReference type="InterPro" id="IPR013078">
    <property type="entry name" value="His_Pase_superF_clade-1"/>
</dbReference>
<dbReference type="Gene3D" id="3.40.50.1240">
    <property type="entry name" value="Phosphoglycerate mutase-like"/>
    <property type="match status" value="1"/>
</dbReference>
<dbReference type="PANTHER" id="PTHR48100">
    <property type="entry name" value="BROAD-SPECIFICITY PHOSPHATASE YOR283W-RELATED"/>
    <property type="match status" value="1"/>
</dbReference>
<reference evidence="1 2" key="1">
    <citation type="submission" date="2022-03" db="EMBL/GenBank/DDBJ databases">
        <authorList>
            <person name="Koch H."/>
        </authorList>
    </citation>
    <scope>NUCLEOTIDE SEQUENCE [LARGE SCALE GENOMIC DNA]</scope>
    <source>
        <strain evidence="1 2">G1</strain>
    </source>
</reference>
<dbReference type="SUPFAM" id="SSF53254">
    <property type="entry name" value="Phosphoglycerate mutase-like"/>
    <property type="match status" value="1"/>
</dbReference>
<protein>
    <submittedName>
        <fullName evidence="1">Phosphohistidine phosphatase, SixA</fullName>
    </submittedName>
</protein>
<gene>
    <name evidence="1" type="ORF">GEAMG1_2653</name>
</gene>
<dbReference type="CDD" id="cd07067">
    <property type="entry name" value="HP_PGM_like"/>
    <property type="match status" value="1"/>
</dbReference>
<evidence type="ECO:0000313" key="1">
    <source>
        <dbReference type="EMBL" id="CAH2032489.1"/>
    </source>
</evidence>
<dbReference type="PANTHER" id="PTHR48100:SF10">
    <property type="entry name" value="2-CARBOXY-D-ARABINITOL-1-PHOSPHATASE-RELATED"/>
    <property type="match status" value="1"/>
</dbReference>
<dbReference type="InterPro" id="IPR004449">
    <property type="entry name" value="SixA"/>
</dbReference>
<sequence>MQIYFVRHAETVESAENLPDEMRYLSKRGRKQICKQAKNLKGHKVKPTLILTSPLARAVQTAELLAAELKTAQIVVHPSLLPDTEPDVIAEMITEIGPLKALMVVGHDPQLSAVAAQLLGYEHVSRFQKGSCLALSWKPGEHAAFMWSATSNGKIRRHNR</sequence>
<dbReference type="EMBL" id="OW150024">
    <property type="protein sequence ID" value="CAH2032489.1"/>
    <property type="molecule type" value="Genomic_DNA"/>
</dbReference>